<evidence type="ECO:0000313" key="9">
    <source>
        <dbReference type="EMBL" id="QQO86831.1"/>
    </source>
</evidence>
<dbReference type="PANTHER" id="PTHR24074">
    <property type="entry name" value="CO-CHAPERONE PROTEIN DJLA"/>
    <property type="match status" value="1"/>
</dbReference>
<dbReference type="InterPro" id="IPR001623">
    <property type="entry name" value="DnaJ_domain"/>
</dbReference>
<accession>A0A2R2WTG1</accession>
<dbReference type="PRINTS" id="PR00625">
    <property type="entry name" value="JDOMAIN"/>
</dbReference>
<dbReference type="EMBL" id="KX008968">
    <property type="protein sequence ID" value="ARF07840.1"/>
    <property type="molecule type" value="Genomic_DNA"/>
</dbReference>
<feature type="region of interest" description="Disordered" evidence="2">
    <location>
        <begin position="58"/>
        <end position="78"/>
    </location>
</feature>
<dbReference type="EMBL" id="MT119153">
    <property type="protein sequence ID" value="QNL15614.1"/>
    <property type="molecule type" value="Genomic_DNA"/>
</dbReference>
<feature type="domain" description="J" evidence="3">
    <location>
        <begin position="6"/>
        <end position="82"/>
    </location>
</feature>
<reference evidence="8" key="5">
    <citation type="submission" date="2020-02" db="EMBL/GenBank/DDBJ databases">
        <title>Molecular characterization of Budgerigar fledgling disease virus SC-YB19 with 18-nt deletion in Southwest China.</title>
        <authorList>
            <person name="Hu X."/>
            <person name="Tian Z."/>
        </authorList>
    </citation>
    <scope>NUCLEOTIDE SEQUENCE</scope>
    <source>
        <strain evidence="8">SC-YB19</strain>
    </source>
</reference>
<dbReference type="EMBL" id="MH643735">
    <property type="protein sequence ID" value="AYN44881.1"/>
    <property type="molecule type" value="Genomic_DNA"/>
</dbReference>
<dbReference type="PROSITE" id="PS50076">
    <property type="entry name" value="DNAJ_2"/>
    <property type="match status" value="1"/>
</dbReference>
<reference evidence="7" key="3">
    <citation type="submission" date="2018-07" db="EMBL/GenBank/DDBJ databases">
        <authorList>
            <person name="MA J."/>
            <person name="Tian Y."/>
            <person name="Wu R."/>
            <person name="Li Y."/>
            <person name="Zhang M."/>
            <person name="Tian F."/>
            <person name="Chen Y."/>
            <person name="Yan Y."/>
            <person name="Sun J."/>
        </authorList>
    </citation>
    <scope>NUCLEOTIDE SEQUENCE</scope>
    <source>
        <strain evidence="7">SD18</strain>
    </source>
</reference>
<evidence type="ECO:0000313" key="6">
    <source>
        <dbReference type="EMBL" id="AWV82733.1"/>
    </source>
</evidence>
<proteinExistence type="predicted"/>
<evidence type="ECO:0000313" key="8">
    <source>
        <dbReference type="EMBL" id="QNL15614.1"/>
    </source>
</evidence>
<reference evidence="9" key="6">
    <citation type="submission" date="2020-09" db="EMBL/GenBank/DDBJ databases">
        <authorList>
            <person name="Kim S."/>
        </authorList>
    </citation>
    <scope>NUCLEOTIDE SEQUENCE</scope>
    <source>
        <strain evidence="9">Cheongju2</strain>
    </source>
</reference>
<reference evidence="6" key="2">
    <citation type="submission" date="2017-10" db="EMBL/GenBank/DDBJ databases">
        <title>Avian Polyomavirus (Budgerigar fledgling disease polyomavirus) in Melopsittacus undulatus.</title>
        <authorList>
            <person name="Wan C."/>
        </authorList>
    </citation>
    <scope>NUCLEOTIDE SEQUENCE</scope>
    <source>
        <strain evidence="6">FJ-2016</strain>
    </source>
</reference>
<evidence type="ECO:0000259" key="3">
    <source>
        <dbReference type="PROSITE" id="PS50076"/>
    </source>
</evidence>
<dbReference type="EMBL" id="MT981254">
    <property type="protein sequence ID" value="QQO86831.1"/>
    <property type="molecule type" value="Genomic_DNA"/>
</dbReference>
<keyword evidence="1" id="KW-0244">Early protein</keyword>
<dbReference type="SUPFAM" id="SSF46565">
    <property type="entry name" value="Chaperone J-domain"/>
    <property type="match status" value="1"/>
</dbReference>
<sequence>MASLRRLTELLGLPVTATAADIKTAYRRTALKYHPDKGGDEEKMKELNTLMEEFRETEGLRADETLEDSDPEPEESGYATFENVSVPDIDGAFFKLMKLKKCMQTYFSVNERRKQDIRPEYFELFKAFQDVPWKVLEDFFTSEMF</sequence>
<evidence type="ECO:0000313" key="4">
    <source>
        <dbReference type="EMBL" id="ARF07840.1"/>
    </source>
</evidence>
<protein>
    <submittedName>
        <fullName evidence="4 7">Small t antigen</fullName>
    </submittedName>
</protein>
<reference evidence="4" key="1">
    <citation type="submission" date="2016-03" db="EMBL/GenBank/DDBJ databases">
        <title>Aves polyomavirus 1 in Ara chloroptera and Eclectus roratus with disclosure of full genomic sequences.</title>
        <authorList>
            <person name="Henriques A.M."/>
            <person name="Fagulha T."/>
            <person name="Barros S.C."/>
            <person name="Ramos F."/>
            <person name="Duarte M."/>
            <person name="Luis T."/>
            <person name="Fevereiro M."/>
        </authorList>
    </citation>
    <scope>NUCLEOTIDE SEQUENCE</scope>
    <source>
        <strain evidence="4">PT25528</strain>
        <strain evidence="5">PT919</strain>
    </source>
</reference>
<feature type="compositionally biased region" description="Acidic residues" evidence="2">
    <location>
        <begin position="65"/>
        <end position="75"/>
    </location>
</feature>
<reference evidence="7" key="4">
    <citation type="submission" date="2018-11" db="EMBL/GenBank/DDBJ databases">
        <title>Isolation and genetic characterization of avian polyomavirus virus from diseased budgerigars in China.</title>
        <authorList>
            <person name="Ma J."/>
            <person name="Tian Y."/>
            <person name="Wu R."/>
            <person name="Li Y."/>
            <person name="Zhang M."/>
            <person name="Tian F."/>
            <person name="Chen Y."/>
            <person name="Yan Y."/>
            <person name="Sun J."/>
        </authorList>
    </citation>
    <scope>NUCLEOTIDE SEQUENCE</scope>
    <source>
        <strain evidence="7">SD18</strain>
    </source>
</reference>
<dbReference type="InterPro" id="IPR036869">
    <property type="entry name" value="J_dom_sf"/>
</dbReference>
<evidence type="ECO:0000313" key="7">
    <source>
        <dbReference type="EMBL" id="AYN44881.1"/>
    </source>
</evidence>
<dbReference type="Pfam" id="PF00226">
    <property type="entry name" value="DnaJ"/>
    <property type="match status" value="1"/>
</dbReference>
<dbReference type="InterPro" id="IPR050817">
    <property type="entry name" value="DjlA_DnaK_co-chaperone"/>
</dbReference>
<organismHost>
    <name type="scientific">Psittacidae</name>
    <name type="common">parrots</name>
    <dbReference type="NCBI Taxonomy" id="9224"/>
</organismHost>
<dbReference type="EMBL" id="KX008969">
    <property type="protein sequence ID" value="ARF07846.1"/>
    <property type="molecule type" value="Genomic_DNA"/>
</dbReference>
<dbReference type="CDD" id="cd06257">
    <property type="entry name" value="DnaJ"/>
    <property type="match status" value="1"/>
</dbReference>
<name>A0A2R2WTG1_BFPYV</name>
<gene>
    <name evidence="6" type="primary">T</name>
</gene>
<evidence type="ECO:0000256" key="2">
    <source>
        <dbReference type="SAM" id="MobiDB-lite"/>
    </source>
</evidence>
<evidence type="ECO:0000313" key="5">
    <source>
        <dbReference type="EMBL" id="ARF07846.1"/>
    </source>
</evidence>
<dbReference type="SMART" id="SM00271">
    <property type="entry name" value="DnaJ"/>
    <property type="match status" value="1"/>
</dbReference>
<evidence type="ECO:0000256" key="1">
    <source>
        <dbReference type="ARBA" id="ARBA00022518"/>
    </source>
</evidence>
<dbReference type="EMBL" id="MG148345">
    <property type="protein sequence ID" value="AWV82733.1"/>
    <property type="molecule type" value="Genomic_DNA"/>
</dbReference>
<organism evidence="4">
    <name type="scientific">Budgerigar fledgling disease virus</name>
    <name type="common">BFPyV</name>
    <name type="synonym">Aves polyomavirus 1</name>
    <dbReference type="NCBI Taxonomy" id="1891747"/>
    <lineage>
        <taxon>Viruses</taxon>
        <taxon>Monodnaviria</taxon>
        <taxon>Shotokuvirae</taxon>
        <taxon>Cossaviricota</taxon>
        <taxon>Papovaviricetes</taxon>
        <taxon>Sepolyvirales</taxon>
        <taxon>Polyomaviridae</taxon>
        <taxon>Gammapolyomavirus</taxon>
    </lineage>
</organism>
<dbReference type="Gene3D" id="1.10.287.110">
    <property type="entry name" value="DnaJ domain"/>
    <property type="match status" value="1"/>
</dbReference>